<protein>
    <submittedName>
        <fullName evidence="2">Uncharacterized protein</fullName>
    </submittedName>
</protein>
<dbReference type="EMBL" id="JABWUV010000012">
    <property type="protein sequence ID" value="KAF6314851.1"/>
    <property type="molecule type" value="Genomic_DNA"/>
</dbReference>
<dbReference type="Proteomes" id="UP000527355">
    <property type="component" value="Unassembled WGS sequence"/>
</dbReference>
<gene>
    <name evidence="2" type="ORF">mMyoMyo1_008628</name>
</gene>
<reference evidence="2 3" key="1">
    <citation type="journal article" date="2020" name="Nature">
        <title>Six reference-quality genomes reveal evolution of bat adaptations.</title>
        <authorList>
            <person name="Jebb D."/>
            <person name="Huang Z."/>
            <person name="Pippel M."/>
            <person name="Hughes G.M."/>
            <person name="Lavrichenko K."/>
            <person name="Devanna P."/>
            <person name="Winkler S."/>
            <person name="Jermiin L.S."/>
            <person name="Skirmuntt E.C."/>
            <person name="Katzourakis A."/>
            <person name="Burkitt-Gray L."/>
            <person name="Ray D.A."/>
            <person name="Sullivan K.A.M."/>
            <person name="Roscito J.G."/>
            <person name="Kirilenko B.M."/>
            <person name="Davalos L.M."/>
            <person name="Corthals A.P."/>
            <person name="Power M.L."/>
            <person name="Jones G."/>
            <person name="Ransome R.D."/>
            <person name="Dechmann D.K.N."/>
            <person name="Locatelli A.G."/>
            <person name="Puechmaille S.J."/>
            <person name="Fedrigo O."/>
            <person name="Jarvis E.D."/>
            <person name="Hiller M."/>
            <person name="Vernes S.C."/>
            <person name="Myers E.W."/>
            <person name="Teeling E.C."/>
        </authorList>
    </citation>
    <scope>NUCLEOTIDE SEQUENCE [LARGE SCALE GENOMIC DNA]</scope>
    <source>
        <strain evidence="2">MMyoMyo1</strain>
        <tissue evidence="2">Flight muscle</tissue>
    </source>
</reference>
<organism evidence="2 3">
    <name type="scientific">Myotis myotis</name>
    <name type="common">Greater mouse-eared bat</name>
    <name type="synonym">Vespertilio myotis</name>
    <dbReference type="NCBI Taxonomy" id="51298"/>
    <lineage>
        <taxon>Eukaryota</taxon>
        <taxon>Metazoa</taxon>
        <taxon>Chordata</taxon>
        <taxon>Craniata</taxon>
        <taxon>Vertebrata</taxon>
        <taxon>Euteleostomi</taxon>
        <taxon>Mammalia</taxon>
        <taxon>Eutheria</taxon>
        <taxon>Laurasiatheria</taxon>
        <taxon>Chiroptera</taxon>
        <taxon>Yangochiroptera</taxon>
        <taxon>Vespertilionidae</taxon>
        <taxon>Myotis</taxon>
    </lineage>
</organism>
<evidence type="ECO:0000313" key="3">
    <source>
        <dbReference type="Proteomes" id="UP000527355"/>
    </source>
</evidence>
<name>A0A7J7UQ24_MYOMY</name>
<feature type="region of interest" description="Disordered" evidence="1">
    <location>
        <begin position="1"/>
        <end position="44"/>
    </location>
</feature>
<keyword evidence="3" id="KW-1185">Reference proteome</keyword>
<accession>A0A7J7UQ24</accession>
<proteinExistence type="predicted"/>
<evidence type="ECO:0000256" key="1">
    <source>
        <dbReference type="SAM" id="MobiDB-lite"/>
    </source>
</evidence>
<evidence type="ECO:0000313" key="2">
    <source>
        <dbReference type="EMBL" id="KAF6314851.1"/>
    </source>
</evidence>
<comment type="caution">
    <text evidence="2">The sequence shown here is derived from an EMBL/GenBank/DDBJ whole genome shotgun (WGS) entry which is preliminary data.</text>
</comment>
<sequence length="140" mass="15566">MAAPTRTGVAQPPPPRPSLELLSRRKSLGRGPGWMSDPRGSEQVTAAELPNPDHRHSLFNSELEAFPLGNSQWFPVLHSQVSLGVPSAPMAVSCIHICYNCSTTVNNSLPFPLPKINKHIIWWRLKIVIIYFKNKADGFE</sequence>
<dbReference type="AlphaFoldDB" id="A0A7J7UQ24"/>